<reference evidence="1" key="1">
    <citation type="submission" date="2020-04" db="EMBL/GenBank/DDBJ databases">
        <authorList>
            <person name="Alioto T."/>
            <person name="Alioto T."/>
            <person name="Gomez Garrido J."/>
        </authorList>
    </citation>
    <scope>NUCLEOTIDE SEQUENCE</scope>
    <source>
        <strain evidence="1">A484AB</strain>
    </source>
</reference>
<accession>A0A7D9LEN6</accession>
<dbReference type="EMBL" id="CACRXK020018288">
    <property type="protein sequence ID" value="CAB4032293.1"/>
    <property type="molecule type" value="Genomic_DNA"/>
</dbReference>
<dbReference type="AlphaFoldDB" id="A0A7D9LEN6"/>
<comment type="caution">
    <text evidence="1">The sequence shown here is derived from an EMBL/GenBank/DDBJ whole genome shotgun (WGS) entry which is preliminary data.</text>
</comment>
<feature type="non-terminal residue" evidence="1">
    <location>
        <position position="138"/>
    </location>
</feature>
<gene>
    <name evidence="1" type="ORF">PACLA_8A036330</name>
</gene>
<dbReference type="PANTHER" id="PTHR47331">
    <property type="entry name" value="PHD-TYPE DOMAIN-CONTAINING PROTEIN"/>
    <property type="match status" value="1"/>
</dbReference>
<dbReference type="PANTHER" id="PTHR47331:SF5">
    <property type="entry name" value="RIBONUCLEASE H"/>
    <property type="match status" value="1"/>
</dbReference>
<evidence type="ECO:0000313" key="2">
    <source>
        <dbReference type="Proteomes" id="UP001152795"/>
    </source>
</evidence>
<proteinExistence type="predicted"/>
<dbReference type="OrthoDB" id="5977152at2759"/>
<name>A0A7D9LEN6_PARCT</name>
<evidence type="ECO:0000313" key="1">
    <source>
        <dbReference type="EMBL" id="CAB4032293.1"/>
    </source>
</evidence>
<dbReference type="Proteomes" id="UP001152795">
    <property type="component" value="Unassembled WGS sequence"/>
</dbReference>
<sequence>MKPREVVNGKDDEPWAERYDLGWTIIGDVCKGPEGNDSDETFKINRIVIRDNATTKEIYTPSDVQRMMELDYSERKAEREDNTIYSVEDRKFLQILEEGIKKDTDGRWEMPLPFRDKTPLHLPDNRPHCLRRMMSLKR</sequence>
<keyword evidence="2" id="KW-1185">Reference proteome</keyword>
<protein>
    <submittedName>
        <fullName evidence="1">Uncharacterized protein</fullName>
    </submittedName>
</protein>
<organism evidence="1 2">
    <name type="scientific">Paramuricea clavata</name>
    <name type="common">Red gorgonian</name>
    <name type="synonym">Violescent sea-whip</name>
    <dbReference type="NCBI Taxonomy" id="317549"/>
    <lineage>
        <taxon>Eukaryota</taxon>
        <taxon>Metazoa</taxon>
        <taxon>Cnidaria</taxon>
        <taxon>Anthozoa</taxon>
        <taxon>Octocorallia</taxon>
        <taxon>Malacalcyonacea</taxon>
        <taxon>Plexauridae</taxon>
        <taxon>Paramuricea</taxon>
    </lineage>
</organism>